<proteinExistence type="predicted"/>
<dbReference type="EMBL" id="FMCU01000002">
    <property type="protein sequence ID" value="SCE80858.1"/>
    <property type="molecule type" value="Genomic_DNA"/>
</dbReference>
<sequence>MVIVGAGHYPGAVRYHECEAAIRELVDAADEDALRTFGLSTITRLVRADLLVEAGEDDLDEDAWAALTTAREHIASADATELRAHLNRIDEGILAGGDMDPGLLIVLSALEHWTTYREEQRRGELYELAIRSLEEVDYRVPAALDDFLATPEMAAEYARITESLPA</sequence>
<name>A0A1C4VA35_9ACTN</name>
<accession>A0A1C4VA35</accession>
<evidence type="ECO:0000313" key="1">
    <source>
        <dbReference type="EMBL" id="SCE80858.1"/>
    </source>
</evidence>
<organism evidence="1 2">
    <name type="scientific">Micromonospora matsumotoense</name>
    <dbReference type="NCBI Taxonomy" id="121616"/>
    <lineage>
        <taxon>Bacteria</taxon>
        <taxon>Bacillati</taxon>
        <taxon>Actinomycetota</taxon>
        <taxon>Actinomycetes</taxon>
        <taxon>Micromonosporales</taxon>
        <taxon>Micromonosporaceae</taxon>
        <taxon>Micromonospora</taxon>
    </lineage>
</organism>
<keyword evidence="2" id="KW-1185">Reference proteome</keyword>
<evidence type="ECO:0000313" key="2">
    <source>
        <dbReference type="Proteomes" id="UP000198797"/>
    </source>
</evidence>
<dbReference type="AlphaFoldDB" id="A0A1C4VA35"/>
<dbReference type="Proteomes" id="UP000198797">
    <property type="component" value="Unassembled WGS sequence"/>
</dbReference>
<protein>
    <submittedName>
        <fullName evidence="1">Uncharacterized protein</fullName>
    </submittedName>
</protein>
<gene>
    <name evidence="1" type="ORF">GA0070216_102235</name>
</gene>
<reference evidence="2" key="1">
    <citation type="submission" date="2016-06" db="EMBL/GenBank/DDBJ databases">
        <authorList>
            <person name="Varghese N."/>
            <person name="Submissions Spin"/>
        </authorList>
    </citation>
    <scope>NUCLEOTIDE SEQUENCE [LARGE SCALE GENOMIC DNA]</scope>
    <source>
        <strain evidence="2">DSM 44100</strain>
    </source>
</reference>